<accession>A0AA86T3R8</accession>
<proteinExistence type="predicted"/>
<dbReference type="KEGG" id="nti:DNFV4_00125"/>
<dbReference type="EMBL" id="OX365700">
    <property type="protein sequence ID" value="CAI4029707.1"/>
    <property type="molecule type" value="Genomic_DNA"/>
</dbReference>
<name>A0AA86T3R8_9BACT</name>
<reference evidence="1" key="1">
    <citation type="submission" date="2022-10" db="EMBL/GenBank/DDBJ databases">
        <authorList>
            <person name="Koch H."/>
        </authorList>
    </citation>
    <scope>NUCLEOTIDE SEQUENCE</scope>
    <source>
        <strain evidence="1">DNF</strain>
    </source>
</reference>
<gene>
    <name evidence="1" type="ORF">DNFV4_00125</name>
</gene>
<dbReference type="Proteomes" id="UP001179121">
    <property type="component" value="Chromosome"/>
</dbReference>
<dbReference type="AlphaFoldDB" id="A0AA86T3R8"/>
<sequence length="116" mass="12442">MPENGCVRSRGGWLGGNQDNGVTEAEGSLKWLCHWGPTILRAWAAPLVVARPMRKRPPNSYDPAFQISVTAPLSFSSIVTRLPSSIGLALTSIRSSGNTFSPSGVQSLISFFILPT</sequence>
<organism evidence="1 2">
    <name type="scientific">Nitrospira tepida</name>
    <dbReference type="NCBI Taxonomy" id="2973512"/>
    <lineage>
        <taxon>Bacteria</taxon>
        <taxon>Pseudomonadati</taxon>
        <taxon>Nitrospirota</taxon>
        <taxon>Nitrospiria</taxon>
        <taxon>Nitrospirales</taxon>
        <taxon>Nitrospiraceae</taxon>
        <taxon>Nitrospira</taxon>
    </lineage>
</organism>
<evidence type="ECO:0000313" key="2">
    <source>
        <dbReference type="Proteomes" id="UP001179121"/>
    </source>
</evidence>
<evidence type="ECO:0000313" key="1">
    <source>
        <dbReference type="EMBL" id="CAI4029707.1"/>
    </source>
</evidence>
<protein>
    <submittedName>
        <fullName evidence="1">Uncharacterized protein</fullName>
    </submittedName>
</protein>
<keyword evidence="2" id="KW-1185">Reference proteome</keyword>